<evidence type="ECO:0000256" key="3">
    <source>
        <dbReference type="ARBA" id="ARBA00022692"/>
    </source>
</evidence>
<name>A0A0F9Q3E1_9ZZZZ</name>
<dbReference type="NCBIfam" id="TIGR00361">
    <property type="entry name" value="ComEC_Rec2"/>
    <property type="match status" value="1"/>
</dbReference>
<dbReference type="Pfam" id="PF13567">
    <property type="entry name" value="DUF4131"/>
    <property type="match status" value="1"/>
</dbReference>
<comment type="subcellular location">
    <subcellularLocation>
        <location evidence="1">Cell membrane</location>
        <topology evidence="1">Multi-pass membrane protein</topology>
    </subcellularLocation>
</comment>
<feature type="transmembrane region" description="Helical" evidence="6">
    <location>
        <begin position="290"/>
        <end position="307"/>
    </location>
</feature>
<dbReference type="InterPro" id="IPR004797">
    <property type="entry name" value="Competence_ComEC/Rec2"/>
</dbReference>
<dbReference type="InterPro" id="IPR035681">
    <property type="entry name" value="ComA-like_MBL"/>
</dbReference>
<proteinExistence type="predicted"/>
<evidence type="ECO:0000256" key="1">
    <source>
        <dbReference type="ARBA" id="ARBA00004651"/>
    </source>
</evidence>
<dbReference type="SUPFAM" id="SSF56281">
    <property type="entry name" value="Metallo-hydrolase/oxidoreductase"/>
    <property type="match status" value="1"/>
</dbReference>
<dbReference type="InterPro" id="IPR025405">
    <property type="entry name" value="DUF4131"/>
</dbReference>
<sequence length="748" mass="84363">MNKSAIAFLLGCLLCLQLYNMQMIIWPAFVGILLTLWFKKYSLLAFSIGLFWAATFSYVQLSDRFAADKQTKQWNIQGQISSIPERDGQVLKFIFTPFTNHLPSKIRLSWYYPPDEIPHAGEIWALTVKLRRPRGMSNPGGFDYEKWLFIEQIGATGYVKKSPHNQKLQESSHWNIHHWREHIQQQINSHLSTSPERNLILGLSIGLRDHITNEQWEILRNTGTSHLLAISGLHIGLAAAIGFFLFRFGWRYIGIEQTTISAHQLAAIAGGLFALFYACLAGLSIPTQRAVIMVFAVMFALFIKRPLFPANLLALSAVLILLINPLAILTAGFWLSFAAVCLIMLTCSQRYPAYRYPWLRIHLLIAIGLIPLLLVFFNQVSVISPIANLIAVPVVSILIVPLILLGMVLLPISTQLAQFVFSSSDLLLSWLWQLLTFLSNLPLSNLTIPTLTLTQTVGLSVIVFLLLIPRGFPHKRLGLLLILPLFFSSTNRPNPGEFYLSMLDVGQGLAVVIETHSHVLVYDTGPRFNDSFNTGDAVVAPYLNSRHRDHIDKIIISHTDNDHIGGLGGLTKNLSYAELLSNDDINNFDNNHCQAGQQWLWDEVSFKILAPFSESFGSRNNRSCVLSIKGKSRSALLPGDIERNTEQALVSRYGSSLKSDILAVPHHGSKTSSSNVFLNAVNPRYSLFSVGYRNRYHFPNTVIFKRYQDKDIVTYRTDHDGAILFTDKDRPTLWRQQSSKFWTDKTTE</sequence>
<feature type="transmembrane region" description="Helical" evidence="6">
    <location>
        <begin position="313"/>
        <end position="346"/>
    </location>
</feature>
<reference evidence="8" key="1">
    <citation type="journal article" date="2015" name="Nature">
        <title>Complex archaea that bridge the gap between prokaryotes and eukaryotes.</title>
        <authorList>
            <person name="Spang A."/>
            <person name="Saw J.H."/>
            <person name="Jorgensen S.L."/>
            <person name="Zaremba-Niedzwiedzka K."/>
            <person name="Martijn J."/>
            <person name="Lind A.E."/>
            <person name="van Eijk R."/>
            <person name="Schleper C."/>
            <person name="Guy L."/>
            <person name="Ettema T.J."/>
        </authorList>
    </citation>
    <scope>NUCLEOTIDE SEQUENCE</scope>
</reference>
<dbReference type="GO" id="GO:0030420">
    <property type="term" value="P:establishment of competence for transformation"/>
    <property type="evidence" value="ECO:0007669"/>
    <property type="project" value="InterPro"/>
</dbReference>
<dbReference type="Pfam" id="PF03772">
    <property type="entry name" value="Competence"/>
    <property type="match status" value="1"/>
</dbReference>
<feature type="transmembrane region" description="Helical" evidence="6">
    <location>
        <begin position="262"/>
        <end position="283"/>
    </location>
</feature>
<feature type="transmembrane region" description="Helical" evidence="6">
    <location>
        <begin position="447"/>
        <end position="468"/>
    </location>
</feature>
<dbReference type="EMBL" id="LAZR01001826">
    <property type="protein sequence ID" value="KKN38465.1"/>
    <property type="molecule type" value="Genomic_DNA"/>
</dbReference>
<keyword evidence="2" id="KW-1003">Cell membrane</keyword>
<feature type="transmembrane region" description="Helical" evidence="6">
    <location>
        <begin position="416"/>
        <end position="435"/>
    </location>
</feature>
<dbReference type="InterPro" id="IPR004477">
    <property type="entry name" value="ComEC_N"/>
</dbReference>
<feature type="transmembrane region" description="Helical" evidence="6">
    <location>
        <begin position="227"/>
        <end position="250"/>
    </location>
</feature>
<dbReference type="InterPro" id="IPR052159">
    <property type="entry name" value="Competence_DNA_uptake"/>
</dbReference>
<keyword evidence="3 6" id="KW-0812">Transmembrane</keyword>
<feature type="transmembrane region" description="Helical" evidence="6">
    <location>
        <begin position="358"/>
        <end position="377"/>
    </location>
</feature>
<evidence type="ECO:0000256" key="5">
    <source>
        <dbReference type="ARBA" id="ARBA00023136"/>
    </source>
</evidence>
<dbReference type="NCBIfam" id="TIGR00360">
    <property type="entry name" value="ComEC_N-term"/>
    <property type="match status" value="1"/>
</dbReference>
<protein>
    <recommendedName>
        <fullName evidence="7">Metallo-beta-lactamase domain-containing protein</fullName>
    </recommendedName>
</protein>
<accession>A0A0F9Q3E1</accession>
<feature type="transmembrane region" description="Helical" evidence="6">
    <location>
        <begin position="40"/>
        <end position="59"/>
    </location>
</feature>
<dbReference type="PANTHER" id="PTHR30619">
    <property type="entry name" value="DNA INTERNALIZATION/COMPETENCE PROTEIN COMEC/REC2"/>
    <property type="match status" value="1"/>
</dbReference>
<organism evidence="8">
    <name type="scientific">marine sediment metagenome</name>
    <dbReference type="NCBI Taxonomy" id="412755"/>
    <lineage>
        <taxon>unclassified sequences</taxon>
        <taxon>metagenomes</taxon>
        <taxon>ecological metagenomes</taxon>
    </lineage>
</organism>
<dbReference type="CDD" id="cd07731">
    <property type="entry name" value="ComA-like_MBL-fold"/>
    <property type="match status" value="1"/>
</dbReference>
<dbReference type="SMART" id="SM00849">
    <property type="entry name" value="Lactamase_B"/>
    <property type="match status" value="1"/>
</dbReference>
<evidence type="ECO:0000256" key="4">
    <source>
        <dbReference type="ARBA" id="ARBA00022989"/>
    </source>
</evidence>
<feature type="transmembrane region" description="Helical" evidence="6">
    <location>
        <begin position="389"/>
        <end position="409"/>
    </location>
</feature>
<dbReference type="AlphaFoldDB" id="A0A0F9Q3E1"/>
<evidence type="ECO:0000256" key="2">
    <source>
        <dbReference type="ARBA" id="ARBA00022475"/>
    </source>
</evidence>
<dbReference type="Pfam" id="PF00753">
    <property type="entry name" value="Lactamase_B"/>
    <property type="match status" value="1"/>
</dbReference>
<dbReference type="Gene3D" id="3.60.15.10">
    <property type="entry name" value="Ribonuclease Z/Hydroxyacylglutathione hydrolase-like"/>
    <property type="match status" value="1"/>
</dbReference>
<dbReference type="InterPro" id="IPR001279">
    <property type="entry name" value="Metallo-B-lactamas"/>
</dbReference>
<keyword evidence="5 6" id="KW-0472">Membrane</keyword>
<dbReference type="InterPro" id="IPR036866">
    <property type="entry name" value="RibonucZ/Hydroxyglut_hydro"/>
</dbReference>
<comment type="caution">
    <text evidence="8">The sequence shown here is derived from an EMBL/GenBank/DDBJ whole genome shotgun (WGS) entry which is preliminary data.</text>
</comment>
<evidence type="ECO:0000256" key="6">
    <source>
        <dbReference type="SAM" id="Phobius"/>
    </source>
</evidence>
<dbReference type="PANTHER" id="PTHR30619:SF1">
    <property type="entry name" value="RECOMBINATION PROTEIN 2"/>
    <property type="match status" value="1"/>
</dbReference>
<keyword evidence="4 6" id="KW-1133">Transmembrane helix</keyword>
<gene>
    <name evidence="8" type="ORF">LCGC14_0753150</name>
</gene>
<feature type="domain" description="Metallo-beta-lactamase" evidence="7">
    <location>
        <begin position="507"/>
        <end position="692"/>
    </location>
</feature>
<dbReference type="GO" id="GO:0005886">
    <property type="term" value="C:plasma membrane"/>
    <property type="evidence" value="ECO:0007669"/>
    <property type="project" value="UniProtKB-SubCell"/>
</dbReference>
<evidence type="ECO:0000259" key="7">
    <source>
        <dbReference type="SMART" id="SM00849"/>
    </source>
</evidence>
<evidence type="ECO:0000313" key="8">
    <source>
        <dbReference type="EMBL" id="KKN38465.1"/>
    </source>
</evidence>